<reference evidence="2" key="1">
    <citation type="submission" date="2023-06" db="EMBL/GenBank/DDBJ databases">
        <authorList>
            <consortium name="Lawrence Berkeley National Laboratory"/>
            <person name="Ahrendt S."/>
            <person name="Sahu N."/>
            <person name="Indic B."/>
            <person name="Wong-Bajracharya J."/>
            <person name="Merenyi Z."/>
            <person name="Ke H.-M."/>
            <person name="Monk M."/>
            <person name="Kocsube S."/>
            <person name="Drula E."/>
            <person name="Lipzen A."/>
            <person name="Balint B."/>
            <person name="Henrissat B."/>
            <person name="Andreopoulos B."/>
            <person name="Martin F.M."/>
            <person name="Harder C.B."/>
            <person name="Rigling D."/>
            <person name="Ford K.L."/>
            <person name="Foster G.D."/>
            <person name="Pangilinan J."/>
            <person name="Papanicolaou A."/>
            <person name="Barry K."/>
            <person name="LaButti K."/>
            <person name="Viragh M."/>
            <person name="Koriabine M."/>
            <person name="Yan M."/>
            <person name="Riley R."/>
            <person name="Champramary S."/>
            <person name="Plett K.L."/>
            <person name="Tsai I.J."/>
            <person name="Slot J."/>
            <person name="Sipos G."/>
            <person name="Plett J."/>
            <person name="Nagy L.G."/>
            <person name="Grigoriev I.V."/>
        </authorList>
    </citation>
    <scope>NUCLEOTIDE SEQUENCE</scope>
    <source>
        <strain evidence="2">CCBAS 213</strain>
    </source>
</reference>
<feature type="compositionally biased region" description="Polar residues" evidence="1">
    <location>
        <begin position="56"/>
        <end position="77"/>
    </location>
</feature>
<organism evidence="2 3">
    <name type="scientific">Armillaria tabescens</name>
    <name type="common">Ringless honey mushroom</name>
    <name type="synonym">Agaricus tabescens</name>
    <dbReference type="NCBI Taxonomy" id="1929756"/>
    <lineage>
        <taxon>Eukaryota</taxon>
        <taxon>Fungi</taxon>
        <taxon>Dikarya</taxon>
        <taxon>Basidiomycota</taxon>
        <taxon>Agaricomycotina</taxon>
        <taxon>Agaricomycetes</taxon>
        <taxon>Agaricomycetidae</taxon>
        <taxon>Agaricales</taxon>
        <taxon>Marasmiineae</taxon>
        <taxon>Physalacriaceae</taxon>
        <taxon>Desarmillaria</taxon>
    </lineage>
</organism>
<name>A0AA39MK29_ARMTA</name>
<sequence length="242" mass="27227">MLKRSCAVPKKGLLSEDHPEIYRRLKAVLNSEGEIVEQEIQHEFRHSPSHPPPAQTPSSLSLKNTVDTRSKSSSHNRTLPARKMGCYTIECRVLGTLQPSAREELSRTASRGCTHSRSTYQQTLSLLYRSRTDRGTVLSFDVIELWDIRKILAELTAADIQFGRVSFVHVLTVPYNSVPYRSRVEDLDSTRLKLGPTGSNYRQPAISWECMMSSMASCAPLSWFLVDSVGYGIDGGYSKWCL</sequence>
<evidence type="ECO:0000313" key="2">
    <source>
        <dbReference type="EMBL" id="KAK0436340.1"/>
    </source>
</evidence>
<dbReference type="GeneID" id="85364015"/>
<gene>
    <name evidence="2" type="ORF">EV420DRAFT_1753759</name>
</gene>
<protein>
    <submittedName>
        <fullName evidence="2">Uncharacterized protein</fullName>
    </submittedName>
</protein>
<evidence type="ECO:0000313" key="3">
    <source>
        <dbReference type="Proteomes" id="UP001175211"/>
    </source>
</evidence>
<dbReference type="EMBL" id="JAUEPS010000127">
    <property type="protein sequence ID" value="KAK0436340.1"/>
    <property type="molecule type" value="Genomic_DNA"/>
</dbReference>
<proteinExistence type="predicted"/>
<accession>A0AA39MK29</accession>
<dbReference type="RefSeq" id="XP_060322262.1">
    <property type="nucleotide sequence ID" value="XM_060480467.1"/>
</dbReference>
<dbReference type="AlphaFoldDB" id="A0AA39MK29"/>
<dbReference type="Proteomes" id="UP001175211">
    <property type="component" value="Unassembled WGS sequence"/>
</dbReference>
<evidence type="ECO:0000256" key="1">
    <source>
        <dbReference type="SAM" id="MobiDB-lite"/>
    </source>
</evidence>
<feature type="region of interest" description="Disordered" evidence="1">
    <location>
        <begin position="43"/>
        <end position="78"/>
    </location>
</feature>
<keyword evidence="3" id="KW-1185">Reference proteome</keyword>
<comment type="caution">
    <text evidence="2">The sequence shown here is derived from an EMBL/GenBank/DDBJ whole genome shotgun (WGS) entry which is preliminary data.</text>
</comment>